<dbReference type="AlphaFoldDB" id="A0A386WLR5"/>
<dbReference type="Gene3D" id="1.10.30.50">
    <property type="match status" value="1"/>
</dbReference>
<organism evidence="3 4">
    <name type="scientific">Micromonospora tulbaghiae</name>
    <dbReference type="NCBI Taxonomy" id="479978"/>
    <lineage>
        <taxon>Bacteria</taxon>
        <taxon>Bacillati</taxon>
        <taxon>Actinomycetota</taxon>
        <taxon>Actinomycetes</taxon>
        <taxon>Micromonosporales</taxon>
        <taxon>Micromonosporaceae</taxon>
        <taxon>Micromonospora</taxon>
    </lineage>
</organism>
<accession>A0A386WLR5</accession>
<dbReference type="GO" id="GO:0003676">
    <property type="term" value="F:nucleic acid binding"/>
    <property type="evidence" value="ECO:0007669"/>
    <property type="project" value="InterPro"/>
</dbReference>
<keyword evidence="3" id="KW-0540">Nuclease</keyword>
<sequence>MPARRNTTTRDRHRATIARSRPPCALCGDEIDYTLTVVLGEHGNRCPGPLDCAGCVPHPLRFEVDHIVPRNRGGSDDLANKQASHRRCNRAKSDHADSGPILRRSGSLTRPR</sequence>
<protein>
    <submittedName>
        <fullName evidence="3">HNH endonuclease</fullName>
    </submittedName>
</protein>
<dbReference type="GO" id="GO:0004519">
    <property type="term" value="F:endonuclease activity"/>
    <property type="evidence" value="ECO:0007669"/>
    <property type="project" value="UniProtKB-KW"/>
</dbReference>
<name>A0A386WLR5_9ACTN</name>
<dbReference type="RefSeq" id="WP_120571264.1">
    <property type="nucleotide sequence ID" value="NZ_CP024087.1"/>
</dbReference>
<evidence type="ECO:0000259" key="2">
    <source>
        <dbReference type="SMART" id="SM00507"/>
    </source>
</evidence>
<feature type="region of interest" description="Disordered" evidence="1">
    <location>
        <begin position="70"/>
        <end position="112"/>
    </location>
</feature>
<feature type="domain" description="HNH nuclease" evidence="2">
    <location>
        <begin position="33"/>
        <end position="90"/>
    </location>
</feature>
<evidence type="ECO:0000313" key="3">
    <source>
        <dbReference type="EMBL" id="AYF29297.1"/>
    </source>
</evidence>
<proteinExistence type="predicted"/>
<keyword evidence="3" id="KW-0378">Hydrolase</keyword>
<dbReference type="CDD" id="cd00085">
    <property type="entry name" value="HNHc"/>
    <property type="match status" value="1"/>
</dbReference>
<evidence type="ECO:0000313" key="4">
    <source>
        <dbReference type="Proteomes" id="UP000267804"/>
    </source>
</evidence>
<dbReference type="EMBL" id="CP024087">
    <property type="protein sequence ID" value="AYF29297.1"/>
    <property type="molecule type" value="Genomic_DNA"/>
</dbReference>
<dbReference type="InterPro" id="IPR002711">
    <property type="entry name" value="HNH"/>
</dbReference>
<gene>
    <name evidence="3" type="ORF">CSH63_17860</name>
</gene>
<dbReference type="SMART" id="SM00507">
    <property type="entry name" value="HNHc"/>
    <property type="match status" value="1"/>
</dbReference>
<dbReference type="InterPro" id="IPR003615">
    <property type="entry name" value="HNH_nuc"/>
</dbReference>
<reference evidence="3 4" key="1">
    <citation type="submission" date="2017-10" db="EMBL/GenBank/DDBJ databases">
        <title>Integration of genomic and chemical information greatly accelerates assignment of the full stereostructure of myelolactone, a potent inhibitor of myeloma from a marine-derived Micromonospora.</title>
        <authorList>
            <person name="Kim M.C."/>
            <person name="Machado H."/>
            <person name="Jensen P.R."/>
            <person name="Fenical W."/>
        </authorList>
    </citation>
    <scope>NUCLEOTIDE SEQUENCE [LARGE SCALE GENOMIC DNA]</scope>
    <source>
        <strain evidence="3 4">CNY-010</strain>
    </source>
</reference>
<feature type="compositionally biased region" description="Basic and acidic residues" evidence="1">
    <location>
        <begin position="70"/>
        <end position="79"/>
    </location>
</feature>
<dbReference type="Proteomes" id="UP000267804">
    <property type="component" value="Chromosome"/>
</dbReference>
<dbReference type="Pfam" id="PF01844">
    <property type="entry name" value="HNH"/>
    <property type="match status" value="1"/>
</dbReference>
<dbReference type="GO" id="GO:0008270">
    <property type="term" value="F:zinc ion binding"/>
    <property type="evidence" value="ECO:0007669"/>
    <property type="project" value="InterPro"/>
</dbReference>
<dbReference type="KEGG" id="mtua:CSH63_17860"/>
<evidence type="ECO:0000256" key="1">
    <source>
        <dbReference type="SAM" id="MobiDB-lite"/>
    </source>
</evidence>
<keyword evidence="3" id="KW-0255">Endonuclease</keyword>